<dbReference type="InterPro" id="IPR029044">
    <property type="entry name" value="Nucleotide-diphossugar_trans"/>
</dbReference>
<evidence type="ECO:0000313" key="2">
    <source>
        <dbReference type="EMBL" id="MEO1768385.1"/>
    </source>
</evidence>
<dbReference type="Gene3D" id="3.90.550.10">
    <property type="entry name" value="Spore Coat Polysaccharide Biosynthesis Protein SpsA, Chain A"/>
    <property type="match status" value="1"/>
</dbReference>
<evidence type="ECO:0000313" key="3">
    <source>
        <dbReference type="Proteomes" id="UP000664357"/>
    </source>
</evidence>
<proteinExistence type="predicted"/>
<organism evidence="2 3">
    <name type="scientific">Candidatus Enterococcus ferrettii</name>
    <dbReference type="NCBI Taxonomy" id="2815324"/>
    <lineage>
        <taxon>Bacteria</taxon>
        <taxon>Bacillati</taxon>
        <taxon>Bacillota</taxon>
        <taxon>Bacilli</taxon>
        <taxon>Lactobacillales</taxon>
        <taxon>Enterococcaceae</taxon>
        <taxon>Enterococcus</taxon>
    </lineage>
</organism>
<dbReference type="Pfam" id="PF00535">
    <property type="entry name" value="Glycos_transf_2"/>
    <property type="match status" value="1"/>
</dbReference>
<comment type="caution">
    <text evidence="2">The sequence shown here is derived from an EMBL/GenBank/DDBJ whole genome shotgun (WGS) entry which is preliminary data.</text>
</comment>
<keyword evidence="3" id="KW-1185">Reference proteome</keyword>
<name>A0ABV0EIB4_9ENTE</name>
<evidence type="ECO:0000259" key="1">
    <source>
        <dbReference type="Pfam" id="PF00535"/>
    </source>
</evidence>
<accession>A0ABV0EIB4</accession>
<dbReference type="EMBL" id="JAFREL020000001">
    <property type="protein sequence ID" value="MEO1768385.1"/>
    <property type="molecule type" value="Genomic_DNA"/>
</dbReference>
<dbReference type="SUPFAM" id="SSF53448">
    <property type="entry name" value="Nucleotide-diphospho-sugar transferases"/>
    <property type="match status" value="1"/>
</dbReference>
<dbReference type="Proteomes" id="UP000664357">
    <property type="component" value="Unassembled WGS sequence"/>
</dbReference>
<feature type="domain" description="Glycosyltransferase 2-like" evidence="1">
    <location>
        <begin position="9"/>
        <end position="152"/>
    </location>
</feature>
<sequence length="321" mass="37536">MDNSNVDVSVLLITYNPSWEKLELTLDSILLQTEIKLEIIIADDGSEVDLDGKIIEYFNMNEFANYKFANSSVNVGTCWNLDNALKIASGKYSKAISPGDLLFNESTLYNWFEFMEQERCDVSFGDAVYYRFDSEKIKVIHTKNSPVHKHLFSEDQSRRKTFVNYLLANDTILGATIMMRTELMKKYLAKFIGRVIYAEDYIIRLMLFENITVRYFPSSIVWYEYGTGISTSKIEKWAKLLSMDFDASNEIIEENNENIDSLAKKYKLYLRAVKNRDSTKKIIKCLLFPDTIYWRIRSKLVKKNAYCQIDTSFINQLFLRR</sequence>
<dbReference type="InterPro" id="IPR001173">
    <property type="entry name" value="Glyco_trans_2-like"/>
</dbReference>
<reference evidence="2 3" key="1">
    <citation type="submission" date="2021-03" db="EMBL/GenBank/DDBJ databases">
        <authorList>
            <person name="Gilmore M.S."/>
            <person name="Schwartzman J."/>
            <person name="Van Tyne D."/>
            <person name="Martin M."/>
            <person name="Earl A.M."/>
            <person name="Manson A.L."/>
            <person name="Straub T."/>
            <person name="Salamzade R."/>
            <person name="Saavedra J."/>
            <person name="Lebreton F."/>
            <person name="Prichula J."/>
            <person name="Schaufler K."/>
            <person name="Gaca A."/>
            <person name="Sgardioli B."/>
            <person name="Wagenaar J."/>
            <person name="Strong T."/>
        </authorList>
    </citation>
    <scope>NUCLEOTIDE SEQUENCE [LARGE SCALE GENOMIC DNA]</scope>
    <source>
        <strain evidence="2 3">665A</strain>
    </source>
</reference>
<gene>
    <name evidence="2" type="ORF">JZO67_000296</name>
</gene>
<protein>
    <recommendedName>
        <fullName evidence="1">Glycosyltransferase 2-like domain-containing protein</fullName>
    </recommendedName>
</protein>
<reference evidence="2 3" key="2">
    <citation type="submission" date="2024-02" db="EMBL/GenBank/DDBJ databases">
        <title>The Genome Sequence of Enterococcus sp. DIV0159.</title>
        <authorList>
            <person name="Earl A."/>
            <person name="Manson A."/>
            <person name="Gilmore M."/>
            <person name="Sanders J."/>
            <person name="Shea T."/>
            <person name="Howe W."/>
            <person name="Livny J."/>
            <person name="Cuomo C."/>
            <person name="Neafsey D."/>
            <person name="Birren B."/>
        </authorList>
    </citation>
    <scope>NUCLEOTIDE SEQUENCE [LARGE SCALE GENOMIC DNA]</scope>
    <source>
        <strain evidence="2 3">665A</strain>
    </source>
</reference>
<dbReference type="RefSeq" id="WP_207704121.1">
    <property type="nucleotide sequence ID" value="NZ_JAFREL020000001.1"/>
</dbReference>